<protein>
    <submittedName>
        <fullName evidence="2">Uncharacterized protein</fullName>
    </submittedName>
</protein>
<feature type="transmembrane region" description="Helical" evidence="1">
    <location>
        <begin position="114"/>
        <end position="135"/>
    </location>
</feature>
<organism evidence="2 3">
    <name type="scientific">Rhodofomes roseus</name>
    <dbReference type="NCBI Taxonomy" id="34475"/>
    <lineage>
        <taxon>Eukaryota</taxon>
        <taxon>Fungi</taxon>
        <taxon>Dikarya</taxon>
        <taxon>Basidiomycota</taxon>
        <taxon>Agaricomycotina</taxon>
        <taxon>Agaricomycetes</taxon>
        <taxon>Polyporales</taxon>
        <taxon>Rhodofomes</taxon>
    </lineage>
</organism>
<dbReference type="EMBL" id="SEKV01000694">
    <property type="protein sequence ID" value="TFY54468.1"/>
    <property type="molecule type" value="Genomic_DNA"/>
</dbReference>
<evidence type="ECO:0000313" key="3">
    <source>
        <dbReference type="Proteomes" id="UP000298390"/>
    </source>
</evidence>
<keyword evidence="1" id="KW-0812">Transmembrane</keyword>
<dbReference type="PANTHER" id="PTHR33050">
    <property type="entry name" value="REVERSE TRANSCRIPTASE DOMAIN-CONTAINING PROTEIN"/>
    <property type="match status" value="1"/>
</dbReference>
<reference evidence="2 3" key="1">
    <citation type="submission" date="2019-01" db="EMBL/GenBank/DDBJ databases">
        <title>Genome sequencing of the rare red list fungi Fomitopsis rosea.</title>
        <authorList>
            <person name="Buettner E."/>
            <person name="Kellner H."/>
        </authorList>
    </citation>
    <scope>NUCLEOTIDE SEQUENCE [LARGE SCALE GENOMIC DNA]</scope>
    <source>
        <strain evidence="2 3">DSM 105464</strain>
    </source>
</reference>
<keyword evidence="1" id="KW-0472">Membrane</keyword>
<feature type="transmembrane region" description="Helical" evidence="1">
    <location>
        <begin position="174"/>
        <end position="197"/>
    </location>
</feature>
<evidence type="ECO:0000313" key="2">
    <source>
        <dbReference type="EMBL" id="TFY54468.1"/>
    </source>
</evidence>
<name>A0A4Y9XXS7_9APHY</name>
<sequence length="334" mass="37240">MLVAIYRASGIKLILKWVDNFFVIRLPHEIWSEAEFTRLSAQFGVPWSLKKQHNFASCQCYLGFDWDLEAKTVGFLEDKLQRLRELLKAWLVEGAWFGMAEAARLHGKLVHASLIFPLICPFTCLVSFFAASFLWPGTRLHAPSSLAVDLTWIRYLIELMPNALPLSVHTPADIGWWGNASTSFGIGIVVGGFWGVWQWADGFRVGIKEQHNIGWAEAVAIELGLAMAHHHTLLDTRPVGSSRILVRSDNEGVVAVVNKGRSRSCETNLVLKQVFATLARVRISLATIYVPSANNVADELSRGDVHGFLAHFPAARTQSLLALPSHLATYLQSW</sequence>
<dbReference type="STRING" id="34475.A0A4Y9XXS7"/>
<accession>A0A4Y9XXS7</accession>
<dbReference type="Proteomes" id="UP000298390">
    <property type="component" value="Unassembled WGS sequence"/>
</dbReference>
<dbReference type="AlphaFoldDB" id="A0A4Y9XXS7"/>
<gene>
    <name evidence="2" type="ORF">EVJ58_g8844</name>
</gene>
<evidence type="ECO:0000256" key="1">
    <source>
        <dbReference type="SAM" id="Phobius"/>
    </source>
</evidence>
<dbReference type="PANTHER" id="PTHR33050:SF7">
    <property type="entry name" value="RIBONUCLEASE H"/>
    <property type="match status" value="1"/>
</dbReference>
<proteinExistence type="predicted"/>
<dbReference type="InterPro" id="IPR052055">
    <property type="entry name" value="Hepadnavirus_pol/RT"/>
</dbReference>
<comment type="caution">
    <text evidence="2">The sequence shown here is derived from an EMBL/GenBank/DDBJ whole genome shotgun (WGS) entry which is preliminary data.</text>
</comment>
<keyword evidence="1" id="KW-1133">Transmembrane helix</keyword>